<dbReference type="OMA" id="HERNGVH"/>
<dbReference type="OrthoDB" id="72751at2759"/>
<dbReference type="EMBL" id="JH767158">
    <property type="protein sequence ID" value="EQC33603.1"/>
    <property type="molecule type" value="Genomic_DNA"/>
</dbReference>
<dbReference type="AlphaFoldDB" id="T0RMP4"/>
<protein>
    <submittedName>
        <fullName evidence="1">Uncharacterized protein</fullName>
    </submittedName>
</protein>
<dbReference type="VEuPathDB" id="FungiDB:SDRG_08709"/>
<dbReference type="GeneID" id="19949436"/>
<organism evidence="1 2">
    <name type="scientific">Saprolegnia diclina (strain VS20)</name>
    <dbReference type="NCBI Taxonomy" id="1156394"/>
    <lineage>
        <taxon>Eukaryota</taxon>
        <taxon>Sar</taxon>
        <taxon>Stramenopiles</taxon>
        <taxon>Oomycota</taxon>
        <taxon>Saprolegniomycetes</taxon>
        <taxon>Saprolegniales</taxon>
        <taxon>Saprolegniaceae</taxon>
        <taxon>Saprolegnia</taxon>
    </lineage>
</organism>
<dbReference type="Proteomes" id="UP000030762">
    <property type="component" value="Unassembled WGS sequence"/>
</dbReference>
<proteinExistence type="predicted"/>
<sequence length="383" mass="42495">MSTKVACMAAKSCPSWFEKAWSSIPVGIGSRLFVSLERCDQIALMLSSRTIWHDAQASEMWELVGTELFHLSRGRHGSWRTECWAKYDALSAATAVCTYVLGQNAFSLGYINRDIKERIQSQLLAMVQLTANVCDMVTHDELGRHHVIKVLLRLLSSNVMGICDVACTALGNCVAQRPSSSNQSEVPSPFVAVIDQLRGDRVLKELLLSPRVAECGPGPTKHASRALVNMLFPNASIVCLNIDVWEGYIVAKQANERLDDTLAMPIHDAWCISYRLGSGRPYMEGSMKLSTCMQFGAGVSNKGESFRVDGARHERNGVHNWTFETTFHNDGRPYGPLPISHMAFWSSQHTDVMWGVWEVGASHQQHKLGTGGVFFMHATDKSF</sequence>
<evidence type="ECO:0000313" key="2">
    <source>
        <dbReference type="Proteomes" id="UP000030762"/>
    </source>
</evidence>
<evidence type="ECO:0000313" key="1">
    <source>
        <dbReference type="EMBL" id="EQC33603.1"/>
    </source>
</evidence>
<name>T0RMP4_SAPDV</name>
<dbReference type="InterPro" id="IPR000225">
    <property type="entry name" value="Armadillo"/>
</dbReference>
<dbReference type="InParanoid" id="T0RMP4"/>
<reference evidence="1 2" key="1">
    <citation type="submission" date="2012-04" db="EMBL/GenBank/DDBJ databases">
        <title>The Genome Sequence of Saprolegnia declina VS20.</title>
        <authorList>
            <consortium name="The Broad Institute Genome Sequencing Platform"/>
            <person name="Russ C."/>
            <person name="Nusbaum C."/>
            <person name="Tyler B."/>
            <person name="van West P."/>
            <person name="Dieguez-Uribeondo J."/>
            <person name="de Bruijn I."/>
            <person name="Tripathy S."/>
            <person name="Jiang R."/>
            <person name="Young S.K."/>
            <person name="Zeng Q."/>
            <person name="Gargeya S."/>
            <person name="Fitzgerald M."/>
            <person name="Haas B."/>
            <person name="Abouelleil A."/>
            <person name="Alvarado L."/>
            <person name="Arachchi H.M."/>
            <person name="Berlin A."/>
            <person name="Chapman S.B."/>
            <person name="Goldberg J."/>
            <person name="Griggs A."/>
            <person name="Gujja S."/>
            <person name="Hansen M."/>
            <person name="Howarth C."/>
            <person name="Imamovic A."/>
            <person name="Larimer J."/>
            <person name="McCowen C."/>
            <person name="Montmayeur A."/>
            <person name="Murphy C."/>
            <person name="Neiman D."/>
            <person name="Pearson M."/>
            <person name="Priest M."/>
            <person name="Roberts A."/>
            <person name="Saif S."/>
            <person name="Shea T."/>
            <person name="Sisk P."/>
            <person name="Sykes S."/>
            <person name="Wortman J."/>
            <person name="Nusbaum C."/>
            <person name="Birren B."/>
        </authorList>
    </citation>
    <scope>NUCLEOTIDE SEQUENCE [LARGE SCALE GENOMIC DNA]</scope>
    <source>
        <strain evidence="1 2">VS20</strain>
    </source>
</reference>
<accession>T0RMP4</accession>
<dbReference type="Pfam" id="PF00514">
    <property type="entry name" value="Arm"/>
    <property type="match status" value="1"/>
</dbReference>
<dbReference type="RefSeq" id="XP_008612826.1">
    <property type="nucleotide sequence ID" value="XM_008614604.1"/>
</dbReference>
<gene>
    <name evidence="1" type="ORF">SDRG_08709</name>
</gene>
<keyword evidence="2" id="KW-1185">Reference proteome</keyword>